<feature type="transmembrane region" description="Helical" evidence="9">
    <location>
        <begin position="289"/>
        <end position="309"/>
    </location>
</feature>
<evidence type="ECO:0000313" key="13">
    <source>
        <dbReference type="Proteomes" id="UP000714915"/>
    </source>
</evidence>
<evidence type="ECO:0000256" key="1">
    <source>
        <dbReference type="ARBA" id="ARBA00004141"/>
    </source>
</evidence>
<dbReference type="GO" id="GO:0006605">
    <property type="term" value="P:protein targeting"/>
    <property type="evidence" value="ECO:0007669"/>
    <property type="project" value="UniProtKB-UniRule"/>
</dbReference>
<evidence type="ECO:0000256" key="3">
    <source>
        <dbReference type="ARBA" id="ARBA00022448"/>
    </source>
</evidence>
<dbReference type="Gene3D" id="1.10.3370.10">
    <property type="entry name" value="SecY subunit domain"/>
    <property type="match status" value="1"/>
</dbReference>
<dbReference type="InterPro" id="IPR026593">
    <property type="entry name" value="SecY"/>
</dbReference>
<feature type="transmembrane region" description="Helical" evidence="9">
    <location>
        <begin position="58"/>
        <end position="75"/>
    </location>
</feature>
<dbReference type="NCBIfam" id="TIGR00967">
    <property type="entry name" value="3a0501s007"/>
    <property type="match status" value="1"/>
</dbReference>
<evidence type="ECO:0000256" key="9">
    <source>
        <dbReference type="HAMAP-Rule" id="MF_01465"/>
    </source>
</evidence>
<evidence type="ECO:0000256" key="7">
    <source>
        <dbReference type="ARBA" id="ARBA00023010"/>
    </source>
</evidence>
<comment type="subunit">
    <text evidence="9">Component of the Sec protein translocase complex. Heterotrimer consisting of SecY, SecE and SecG subunits. The heterotrimers can form oligomers, although 1 heterotrimer is thought to be able to translocate proteins. Interacts with the ribosome. Interacts with SecDF, and other proteins may be involved. Interacts with SecA.</text>
</comment>
<name>A0A955LAL4_9BACT</name>
<feature type="transmembrane region" description="Helical" evidence="9">
    <location>
        <begin position="399"/>
        <end position="421"/>
    </location>
</feature>
<feature type="transmembrane region" description="Helical" evidence="9">
    <location>
        <begin position="159"/>
        <end position="178"/>
    </location>
</feature>
<dbReference type="GO" id="GO:0065002">
    <property type="term" value="P:intracellular protein transmembrane transport"/>
    <property type="evidence" value="ECO:0007669"/>
    <property type="project" value="UniProtKB-UniRule"/>
</dbReference>
<feature type="transmembrane region" description="Helical" evidence="9">
    <location>
        <begin position="487"/>
        <end position="509"/>
    </location>
</feature>
<feature type="transmembrane region" description="Helical" evidence="9">
    <location>
        <begin position="339"/>
        <end position="361"/>
    </location>
</feature>
<feature type="transmembrane region" description="Helical" evidence="9">
    <location>
        <begin position="214"/>
        <end position="232"/>
    </location>
</feature>
<organism evidence="12 13">
    <name type="scientific">Candidatus Dojkabacteria bacterium</name>
    <dbReference type="NCBI Taxonomy" id="2099670"/>
    <lineage>
        <taxon>Bacteria</taxon>
        <taxon>Candidatus Dojkabacteria</taxon>
    </lineage>
</organism>
<comment type="caution">
    <text evidence="12">The sequence shown here is derived from an EMBL/GenBank/DDBJ whole genome shotgun (WGS) entry which is preliminary data.</text>
</comment>
<reference evidence="12" key="1">
    <citation type="submission" date="2020-04" db="EMBL/GenBank/DDBJ databases">
        <authorList>
            <person name="Zhang T."/>
        </authorList>
    </citation>
    <scope>NUCLEOTIDE SEQUENCE</scope>
    <source>
        <strain evidence="12">HKST-UBA09</strain>
    </source>
</reference>
<feature type="transmembrane region" description="Helical" evidence="9">
    <location>
        <begin position="239"/>
        <end position="260"/>
    </location>
</feature>
<comment type="subcellular location">
    <subcellularLocation>
        <location evidence="9">Cell membrane</location>
        <topology evidence="9">Multi-pass membrane protein</topology>
    </subcellularLocation>
    <subcellularLocation>
        <location evidence="1">Membrane</location>
        <topology evidence="1">Multi-pass membrane protein</topology>
    </subcellularLocation>
</comment>
<evidence type="ECO:0000256" key="4">
    <source>
        <dbReference type="ARBA" id="ARBA00022692"/>
    </source>
</evidence>
<dbReference type="InterPro" id="IPR023201">
    <property type="entry name" value="SecY_dom_sf"/>
</dbReference>
<gene>
    <name evidence="9 12" type="primary">secY</name>
    <name evidence="12" type="ORF">KC669_03920</name>
</gene>
<keyword evidence="9" id="KW-1003">Cell membrane</keyword>
<dbReference type="EMBL" id="JAGQLF010000056">
    <property type="protein sequence ID" value="MCA9387154.1"/>
    <property type="molecule type" value="Genomic_DNA"/>
</dbReference>
<dbReference type="PIRSF" id="PIRSF004557">
    <property type="entry name" value="SecY"/>
    <property type="match status" value="1"/>
</dbReference>
<evidence type="ECO:0000256" key="2">
    <source>
        <dbReference type="ARBA" id="ARBA00005751"/>
    </source>
</evidence>
<keyword evidence="6 9" id="KW-1133">Transmembrane helix</keyword>
<dbReference type="Pfam" id="PF00344">
    <property type="entry name" value="SecY"/>
    <property type="match status" value="1"/>
</dbReference>
<keyword evidence="8 9" id="KW-0472">Membrane</keyword>
<dbReference type="PANTHER" id="PTHR10906">
    <property type="entry name" value="SECY/SEC61-ALPHA FAMILY MEMBER"/>
    <property type="match status" value="1"/>
</dbReference>
<evidence type="ECO:0000256" key="10">
    <source>
        <dbReference type="RuleBase" id="RU004349"/>
    </source>
</evidence>
<dbReference type="AlphaFoldDB" id="A0A955LAL4"/>
<evidence type="ECO:0000256" key="11">
    <source>
        <dbReference type="SAM" id="MobiDB-lite"/>
    </source>
</evidence>
<keyword evidence="5 9" id="KW-0653">Protein transport</keyword>
<feature type="region of interest" description="Disordered" evidence="11">
    <location>
        <begin position="13"/>
        <end position="33"/>
    </location>
</feature>
<dbReference type="Proteomes" id="UP000714915">
    <property type="component" value="Unassembled WGS sequence"/>
</dbReference>
<dbReference type="HAMAP" id="MF_01465">
    <property type="entry name" value="SecY"/>
    <property type="match status" value="1"/>
</dbReference>
<comment type="function">
    <text evidence="9">The central subunit of the protein translocation channel SecYEG. Consists of two halves formed by TMs 1-5 and 6-10. These two domains form a lateral gate at the front which open onto the bilayer between TMs 2 and 7, and are clamped together by SecE at the back. The channel is closed by both a pore ring composed of hydrophobic SecY resides and a short helix (helix 2A) on the extracellular side of the membrane which forms a plug. The plug probably moves laterally to allow the channel to open. The ring and the pore may move independently.</text>
</comment>
<sequence>MIQNKIDYDKFKEDAESNAPRTRRFGRSEKKTTKRKFRFPKISGLPTTVRELLTNKALLTKILMTLLIVLIYRGLASIPLPGVDMGVYEQYFQNATASEANYLFLIFTGNTLDTPSIVGLGIVAYINASIIIQLITPVIPYLTEISKEGARGQQIINQYTRYLTLPLSVLYSVVYLLFLSRRDLSSTDIGTITETPDFLIPHAVGSDWPSVTKIIFMALILTAGSMFLMWLAEVITENGIGNGSSIMISTGILASLPSLLKQDFSQISFPNFFTQLFEGNFSVLTNASIMSLIGVLLGFIILIILIVYINESVRKIKIHYARRAATTPVSQDSNLPIKLTITGVLPIIFASALVSVPQLIIPFARQAFDNGSSIYGILGDIEQSFLFATQDNVVNSKDLVYAIFYFVVIVLFGIFYAFIALKPADTAENLQKSSAFIPGVRPGKSTEKYIARVLGRIGFWGAMFLAFIALLPLIARNYIEYSSGVNLFILSGVGGTSILIIVSVILDTVRQFNSMRVSRSYERYA</sequence>
<comment type="similarity">
    <text evidence="2 9 10">Belongs to the SecY/SEC61-alpha family.</text>
</comment>
<dbReference type="InterPro" id="IPR002208">
    <property type="entry name" value="SecY/SEC61-alpha"/>
</dbReference>
<evidence type="ECO:0000256" key="8">
    <source>
        <dbReference type="ARBA" id="ARBA00023136"/>
    </source>
</evidence>
<evidence type="ECO:0000313" key="12">
    <source>
        <dbReference type="EMBL" id="MCA9387154.1"/>
    </source>
</evidence>
<dbReference type="GO" id="GO:0005886">
    <property type="term" value="C:plasma membrane"/>
    <property type="evidence" value="ECO:0007669"/>
    <property type="project" value="UniProtKB-SubCell"/>
</dbReference>
<feature type="transmembrane region" description="Helical" evidence="9">
    <location>
        <begin position="453"/>
        <end position="475"/>
    </location>
</feature>
<evidence type="ECO:0000256" key="5">
    <source>
        <dbReference type="ARBA" id="ARBA00022927"/>
    </source>
</evidence>
<keyword evidence="3 9" id="KW-0813">Transport</keyword>
<dbReference type="GO" id="GO:0043952">
    <property type="term" value="P:protein transport by the Sec complex"/>
    <property type="evidence" value="ECO:0007669"/>
    <property type="project" value="UniProtKB-UniRule"/>
</dbReference>
<keyword evidence="7 9" id="KW-0811">Translocation</keyword>
<dbReference type="SUPFAM" id="SSF103491">
    <property type="entry name" value="Preprotein translocase SecY subunit"/>
    <property type="match status" value="1"/>
</dbReference>
<reference evidence="12" key="2">
    <citation type="journal article" date="2021" name="Microbiome">
        <title>Successional dynamics and alternative stable states in a saline activated sludge microbial community over 9 years.</title>
        <authorList>
            <person name="Wang Y."/>
            <person name="Ye J."/>
            <person name="Ju F."/>
            <person name="Liu L."/>
            <person name="Boyd J.A."/>
            <person name="Deng Y."/>
            <person name="Parks D.H."/>
            <person name="Jiang X."/>
            <person name="Yin X."/>
            <person name="Woodcroft B.J."/>
            <person name="Tyson G.W."/>
            <person name="Hugenholtz P."/>
            <person name="Polz M.F."/>
            <person name="Zhang T."/>
        </authorList>
    </citation>
    <scope>NUCLEOTIDE SEQUENCE</scope>
    <source>
        <strain evidence="12">HKST-UBA09</strain>
    </source>
</reference>
<keyword evidence="4 9" id="KW-0812">Transmembrane</keyword>
<protein>
    <recommendedName>
        <fullName evidence="9">Protein translocase subunit SecY</fullName>
    </recommendedName>
</protein>
<proteinExistence type="inferred from homology"/>
<dbReference type="PRINTS" id="PR00303">
    <property type="entry name" value="SECYTRNLCASE"/>
</dbReference>
<evidence type="ECO:0000256" key="6">
    <source>
        <dbReference type="ARBA" id="ARBA00022989"/>
    </source>
</evidence>
<feature type="transmembrane region" description="Helical" evidence="9">
    <location>
        <begin position="117"/>
        <end position="139"/>
    </location>
</feature>
<accession>A0A955LAL4</accession>